<keyword evidence="1" id="KW-0645">Protease</keyword>
<evidence type="ECO:0000313" key="10">
    <source>
        <dbReference type="EMBL" id="AUX23971.1"/>
    </source>
</evidence>
<dbReference type="GO" id="GO:0030198">
    <property type="term" value="P:extracellular matrix organization"/>
    <property type="evidence" value="ECO:0007669"/>
    <property type="project" value="TreeGrafter"/>
</dbReference>
<dbReference type="Proteomes" id="UP000295781">
    <property type="component" value="Chromosome"/>
</dbReference>
<keyword evidence="3" id="KW-0378">Hydrolase</keyword>
<dbReference type="Gene3D" id="3.40.390.10">
    <property type="entry name" value="Collagenase (Catalytic Domain)"/>
    <property type="match status" value="1"/>
</dbReference>
<dbReference type="Pfam" id="PF00413">
    <property type="entry name" value="Peptidase_M10"/>
    <property type="match status" value="1"/>
</dbReference>
<dbReference type="GO" id="GO:0031012">
    <property type="term" value="C:extracellular matrix"/>
    <property type="evidence" value="ECO:0007669"/>
    <property type="project" value="InterPro"/>
</dbReference>
<dbReference type="PRINTS" id="PR00138">
    <property type="entry name" value="MATRIXIN"/>
</dbReference>
<feature type="region of interest" description="Disordered" evidence="6">
    <location>
        <begin position="518"/>
        <end position="538"/>
    </location>
</feature>
<feature type="transmembrane region" description="Helical" evidence="7">
    <location>
        <begin position="573"/>
        <end position="592"/>
    </location>
</feature>
<dbReference type="PANTHER" id="PTHR10201:SF323">
    <property type="entry name" value="MATRIX METALLOPROTEINASE-21"/>
    <property type="match status" value="1"/>
</dbReference>
<feature type="transmembrane region" description="Helical" evidence="7">
    <location>
        <begin position="604"/>
        <end position="627"/>
    </location>
</feature>
<dbReference type="GO" id="GO:0004222">
    <property type="term" value="F:metalloendopeptidase activity"/>
    <property type="evidence" value="ECO:0007669"/>
    <property type="project" value="InterPro"/>
</dbReference>
<reference evidence="10 11" key="1">
    <citation type="submission" date="2015-09" db="EMBL/GenBank/DDBJ databases">
        <title>Sorangium comparison.</title>
        <authorList>
            <person name="Zaburannyi N."/>
            <person name="Bunk B."/>
            <person name="Overmann J."/>
            <person name="Mueller R."/>
        </authorList>
    </citation>
    <scope>NUCLEOTIDE SEQUENCE [LARGE SCALE GENOMIC DNA]</scope>
    <source>
        <strain evidence="10 11">So ceGT47</strain>
    </source>
</reference>
<dbReference type="SMART" id="SM00235">
    <property type="entry name" value="ZnMc"/>
    <property type="match status" value="1"/>
</dbReference>
<dbReference type="PANTHER" id="PTHR10201">
    <property type="entry name" value="MATRIX METALLOPROTEINASE"/>
    <property type="match status" value="1"/>
</dbReference>
<evidence type="ECO:0000256" key="5">
    <source>
        <dbReference type="ARBA" id="ARBA00023049"/>
    </source>
</evidence>
<feature type="chain" id="PRO_5020843025" description="Peptidase metallopeptidase domain-containing protein" evidence="8">
    <location>
        <begin position="23"/>
        <end position="750"/>
    </location>
</feature>
<evidence type="ECO:0000256" key="2">
    <source>
        <dbReference type="ARBA" id="ARBA00022723"/>
    </source>
</evidence>
<keyword evidence="8" id="KW-0732">Signal</keyword>
<accession>A0A4P2Q478</accession>
<organism evidence="10 11">
    <name type="scientific">Sorangium cellulosum</name>
    <name type="common">Polyangium cellulosum</name>
    <dbReference type="NCBI Taxonomy" id="56"/>
    <lineage>
        <taxon>Bacteria</taxon>
        <taxon>Pseudomonadati</taxon>
        <taxon>Myxococcota</taxon>
        <taxon>Polyangia</taxon>
        <taxon>Polyangiales</taxon>
        <taxon>Polyangiaceae</taxon>
        <taxon>Sorangium</taxon>
    </lineage>
</organism>
<dbReference type="GO" id="GO:0006508">
    <property type="term" value="P:proteolysis"/>
    <property type="evidence" value="ECO:0007669"/>
    <property type="project" value="UniProtKB-KW"/>
</dbReference>
<dbReference type="GO" id="GO:0008270">
    <property type="term" value="F:zinc ion binding"/>
    <property type="evidence" value="ECO:0007669"/>
    <property type="project" value="InterPro"/>
</dbReference>
<sequence length="750" mass="75857">MKGRSRAALALAAALAAAPALLAGAREAAAWAPLDLEVVPRWGELPVRYHIHRKMIPEPLSGVVVAAVEAGFAAWSSPGCTAWQAVHLGDTDAGYDFDDGDNVILWISDRWPDAFGDAEAILAITTPVWGPDDVIDDADMAFNDVGFCWNDSGEGGCVDVQSIATHEGGHFLGLGHTNARDATMLGFYPGGTTMRSLESDDIEGVCALYPIGGTMAASSGGGPGAGPTAAAGGGVEDAGGAGGAAPGAGGGAGEGSGRDGVGEGERGAGCSCAAGGRPRGVGGALLLAVLGASWMCRRGRARFTTPRRRGKRAAMPESSSATFDAEVAHALRALGVNSADAALDPLGDPAGAARALAADGGAPRLLRAAPELGAPTRDKDTPFGPAPRDPVWLRIERGASVVRIAPLRLAGGEGARSGEGGAGAAGEGAVEPREAVRVEVTTAQRPCCGAATCGRERTHAAAWLALAPKEPSAGRAGAAQRLLVAEAQDLEAARAEALVEAVAAPLAAALRVPLETARGTEPPDAIAPRSLPEPAPEPAPPLTAAALARFALRSEGELLVLRDHASRGPRSSAARNGLIGGALLLGALALWIQVMRSASAGDSGIAIGVGSAAALLSLAGYAFLGVARFSSRYAARSAPVASFAQGRFVVAPWVSRAGAIDLRPEGRLGAAISAGEVHGVHVVPRGDGFSVELETDHGAIDALLTEREDVARYWRDAMARAVASVRHPGGPSARQRLRARAEAQQAAAAS</sequence>
<dbReference type="InterPro" id="IPR021190">
    <property type="entry name" value="Pept_M10A"/>
</dbReference>
<evidence type="ECO:0000313" key="11">
    <source>
        <dbReference type="Proteomes" id="UP000295781"/>
    </source>
</evidence>
<dbReference type="InterPro" id="IPR001818">
    <property type="entry name" value="Pept_M10_metallopeptidase"/>
</dbReference>
<dbReference type="GO" id="GO:0030574">
    <property type="term" value="P:collagen catabolic process"/>
    <property type="evidence" value="ECO:0007669"/>
    <property type="project" value="TreeGrafter"/>
</dbReference>
<keyword evidence="2" id="KW-0479">Metal-binding</keyword>
<evidence type="ECO:0000256" key="7">
    <source>
        <dbReference type="SAM" id="Phobius"/>
    </source>
</evidence>
<name>A0A4P2Q478_SORCE</name>
<feature type="compositionally biased region" description="Basic and acidic residues" evidence="6">
    <location>
        <begin position="256"/>
        <end position="266"/>
    </location>
</feature>
<dbReference type="InterPro" id="IPR006026">
    <property type="entry name" value="Peptidase_Metallo"/>
</dbReference>
<evidence type="ECO:0000256" key="4">
    <source>
        <dbReference type="ARBA" id="ARBA00022833"/>
    </source>
</evidence>
<evidence type="ECO:0000259" key="9">
    <source>
        <dbReference type="SMART" id="SM00235"/>
    </source>
</evidence>
<dbReference type="SUPFAM" id="SSF55486">
    <property type="entry name" value="Metalloproteases ('zincins'), catalytic domain"/>
    <property type="match status" value="1"/>
</dbReference>
<evidence type="ECO:0000256" key="3">
    <source>
        <dbReference type="ARBA" id="ARBA00022801"/>
    </source>
</evidence>
<evidence type="ECO:0000256" key="6">
    <source>
        <dbReference type="SAM" id="MobiDB-lite"/>
    </source>
</evidence>
<feature type="signal peptide" evidence="8">
    <location>
        <begin position="1"/>
        <end position="22"/>
    </location>
</feature>
<dbReference type="InterPro" id="IPR024079">
    <property type="entry name" value="MetalloPept_cat_dom_sf"/>
</dbReference>
<proteinExistence type="predicted"/>
<keyword evidence="5" id="KW-0482">Metalloprotease</keyword>
<keyword evidence="7" id="KW-0812">Transmembrane</keyword>
<gene>
    <name evidence="10" type="ORF">SOCEGT47_045020</name>
</gene>
<keyword evidence="7" id="KW-0472">Membrane</keyword>
<dbReference type="AlphaFoldDB" id="A0A4P2Q478"/>
<keyword evidence="4" id="KW-0862">Zinc</keyword>
<evidence type="ECO:0000256" key="8">
    <source>
        <dbReference type="SAM" id="SignalP"/>
    </source>
</evidence>
<dbReference type="RefSeq" id="WP_207213626.1">
    <property type="nucleotide sequence ID" value="NZ_CP012670.1"/>
</dbReference>
<feature type="domain" description="Peptidase metallopeptidase" evidence="9">
    <location>
        <begin position="38"/>
        <end position="211"/>
    </location>
</feature>
<feature type="compositionally biased region" description="Gly residues" evidence="6">
    <location>
        <begin position="219"/>
        <end position="255"/>
    </location>
</feature>
<keyword evidence="7" id="KW-1133">Transmembrane helix</keyword>
<dbReference type="EMBL" id="CP012670">
    <property type="protein sequence ID" value="AUX23971.1"/>
    <property type="molecule type" value="Genomic_DNA"/>
</dbReference>
<evidence type="ECO:0000256" key="1">
    <source>
        <dbReference type="ARBA" id="ARBA00022670"/>
    </source>
</evidence>
<feature type="region of interest" description="Disordered" evidence="6">
    <location>
        <begin position="218"/>
        <end position="266"/>
    </location>
</feature>
<protein>
    <recommendedName>
        <fullName evidence="9">Peptidase metallopeptidase domain-containing protein</fullName>
    </recommendedName>
</protein>